<organism evidence="4 5">
    <name type="scientific">Parazoarcus communis</name>
    <dbReference type="NCBI Taxonomy" id="41977"/>
    <lineage>
        <taxon>Bacteria</taxon>
        <taxon>Pseudomonadati</taxon>
        <taxon>Pseudomonadota</taxon>
        <taxon>Betaproteobacteria</taxon>
        <taxon>Rhodocyclales</taxon>
        <taxon>Zoogloeaceae</taxon>
        <taxon>Parazoarcus</taxon>
    </lineage>
</organism>
<accession>A0A2U8H7A5</accession>
<dbReference type="GO" id="GO:0006298">
    <property type="term" value="P:mismatch repair"/>
    <property type="evidence" value="ECO:0007669"/>
    <property type="project" value="TreeGrafter"/>
</dbReference>
<dbReference type="SUPFAM" id="SSF53335">
    <property type="entry name" value="S-adenosyl-L-methionine-dependent methyltransferases"/>
    <property type="match status" value="1"/>
</dbReference>
<dbReference type="GO" id="GO:0009007">
    <property type="term" value="F:site-specific DNA-methyltransferase (adenine-specific) activity"/>
    <property type="evidence" value="ECO:0007669"/>
    <property type="project" value="UniProtKB-EC"/>
</dbReference>
<dbReference type="GO" id="GO:0032259">
    <property type="term" value="P:methylation"/>
    <property type="evidence" value="ECO:0007669"/>
    <property type="project" value="UniProtKB-KW"/>
</dbReference>
<reference evidence="4 5" key="1">
    <citation type="submission" date="2017-06" db="EMBL/GenBank/DDBJ databases">
        <title>Azoarcus sp. TSNA42 complete genome sequence.</title>
        <authorList>
            <person name="Woo J.-H."/>
            <person name="Kim H.-S."/>
        </authorList>
    </citation>
    <scope>NUCLEOTIDE SEQUENCE [LARGE SCALE GENOMIC DNA]</scope>
    <source>
        <strain evidence="4 5">TSNA42</strain>
    </source>
</reference>
<evidence type="ECO:0000313" key="4">
    <source>
        <dbReference type="EMBL" id="AWI81969.1"/>
    </source>
</evidence>
<dbReference type="EMBL" id="CP022188">
    <property type="protein sequence ID" value="AWI81969.1"/>
    <property type="molecule type" value="Genomic_DNA"/>
</dbReference>
<dbReference type="Gene3D" id="3.40.50.150">
    <property type="entry name" value="Vaccinia Virus protein VP39"/>
    <property type="match status" value="1"/>
</dbReference>
<dbReference type="GO" id="GO:0043565">
    <property type="term" value="F:sequence-specific DNA binding"/>
    <property type="evidence" value="ECO:0007669"/>
    <property type="project" value="TreeGrafter"/>
</dbReference>
<dbReference type="PANTHER" id="PTHR30481:SF4">
    <property type="entry name" value="SITE-SPECIFIC DNA-METHYLTRANSFERASE (ADENINE-SPECIFIC)"/>
    <property type="match status" value="1"/>
</dbReference>
<evidence type="ECO:0000256" key="2">
    <source>
        <dbReference type="ARBA" id="ARBA00022679"/>
    </source>
</evidence>
<evidence type="ECO:0000256" key="3">
    <source>
        <dbReference type="ARBA" id="ARBA00022691"/>
    </source>
</evidence>
<evidence type="ECO:0000313" key="5">
    <source>
        <dbReference type="Proteomes" id="UP000244902"/>
    </source>
</evidence>
<evidence type="ECO:0000256" key="1">
    <source>
        <dbReference type="ARBA" id="ARBA00022603"/>
    </source>
</evidence>
<dbReference type="REBASE" id="250934">
    <property type="entry name" value="M.AcoA42ORF8855P"/>
</dbReference>
<dbReference type="RefSeq" id="WP_108977066.1">
    <property type="nucleotide sequence ID" value="NZ_CP022188.1"/>
</dbReference>
<proteinExistence type="predicted"/>
<sequence>MSYPGGKGKCYQRLINLMPPHETYIETHLGSGAVLRNKRPANTTIGIDADERVVSTWSQSTPMGCKVVQADAVTFLEQYTFLGNELVYADPPYVAATRRRTKIYRYEYSDLDHFRLLDVLATLPCMVMISGYESALYEQRLRGWRRVSFSANTQRGLRQECVWMNFPEPTQLHDASFLGATFRERQAVKRRHERLFERFGRMDPVEREHILQVLNNRYNERACTT</sequence>
<dbReference type="AlphaFoldDB" id="A0A2U8H7A5"/>
<dbReference type="InterPro" id="IPR029063">
    <property type="entry name" value="SAM-dependent_MTases_sf"/>
</dbReference>
<keyword evidence="3" id="KW-0949">S-adenosyl-L-methionine</keyword>
<dbReference type="PANTHER" id="PTHR30481">
    <property type="entry name" value="DNA ADENINE METHYLASE"/>
    <property type="match status" value="1"/>
</dbReference>
<dbReference type="OrthoDB" id="9805629at2"/>
<name>A0A2U8H7A5_9RHOO</name>
<dbReference type="Proteomes" id="UP000244902">
    <property type="component" value="Chromosome"/>
</dbReference>
<keyword evidence="2 4" id="KW-0808">Transferase</keyword>
<protein>
    <submittedName>
        <fullName evidence="4">SAM-dependent methyltransferase</fullName>
    </submittedName>
</protein>
<keyword evidence="1 4" id="KW-0489">Methyltransferase</keyword>
<dbReference type="GO" id="GO:1904047">
    <property type="term" value="F:S-adenosyl-L-methionine binding"/>
    <property type="evidence" value="ECO:0007669"/>
    <property type="project" value="TreeGrafter"/>
</dbReference>
<dbReference type="InterPro" id="IPR012327">
    <property type="entry name" value="MeTrfase_D12"/>
</dbReference>
<dbReference type="GO" id="GO:0009307">
    <property type="term" value="P:DNA restriction-modification system"/>
    <property type="evidence" value="ECO:0007669"/>
    <property type="project" value="InterPro"/>
</dbReference>
<gene>
    <name evidence="4" type="ORF">CEW87_08855</name>
</gene>